<accession>A0A813HG81</accession>
<dbReference type="Gene3D" id="3.40.50.150">
    <property type="entry name" value="Vaccinia Virus protein VP39"/>
    <property type="match status" value="1"/>
</dbReference>
<dbReference type="SUPFAM" id="SSF53335">
    <property type="entry name" value="S-adenosyl-L-methionine-dependent methyltransferases"/>
    <property type="match status" value="1"/>
</dbReference>
<keyword evidence="3" id="KW-1185">Reference proteome</keyword>
<name>A0A813HG81_POLGL</name>
<dbReference type="AlphaFoldDB" id="A0A813HG81"/>
<dbReference type="InterPro" id="IPR052514">
    <property type="entry name" value="SAM-dependent_MTase"/>
</dbReference>
<dbReference type="InterPro" id="IPR029063">
    <property type="entry name" value="SAM-dependent_MTases_sf"/>
</dbReference>
<dbReference type="PANTHER" id="PTHR34203">
    <property type="entry name" value="METHYLTRANSFERASE, FKBM FAMILY PROTEIN"/>
    <property type="match status" value="1"/>
</dbReference>
<evidence type="ECO:0000313" key="2">
    <source>
        <dbReference type="EMBL" id="CAE8636924.1"/>
    </source>
</evidence>
<feature type="non-terminal residue" evidence="2">
    <location>
        <position position="1"/>
    </location>
</feature>
<dbReference type="PANTHER" id="PTHR34203:SF13">
    <property type="entry name" value="EXPRESSED PROTEIN"/>
    <property type="match status" value="1"/>
</dbReference>
<dbReference type="Pfam" id="PF05050">
    <property type="entry name" value="Methyltransf_21"/>
    <property type="match status" value="1"/>
</dbReference>
<dbReference type="NCBIfam" id="TIGR01444">
    <property type="entry name" value="fkbM_fam"/>
    <property type="match status" value="1"/>
</dbReference>
<gene>
    <name evidence="2" type="ORF">PGLA1383_LOCUS52332</name>
</gene>
<proteinExistence type="predicted"/>
<dbReference type="EMBL" id="CAJNNV010031575">
    <property type="protein sequence ID" value="CAE8636924.1"/>
    <property type="molecule type" value="Genomic_DNA"/>
</dbReference>
<evidence type="ECO:0000259" key="1">
    <source>
        <dbReference type="Pfam" id="PF05050"/>
    </source>
</evidence>
<organism evidence="2 3">
    <name type="scientific">Polarella glacialis</name>
    <name type="common">Dinoflagellate</name>
    <dbReference type="NCBI Taxonomy" id="89957"/>
    <lineage>
        <taxon>Eukaryota</taxon>
        <taxon>Sar</taxon>
        <taxon>Alveolata</taxon>
        <taxon>Dinophyceae</taxon>
        <taxon>Suessiales</taxon>
        <taxon>Suessiaceae</taxon>
        <taxon>Polarella</taxon>
    </lineage>
</organism>
<feature type="domain" description="Methyltransferase FkbM" evidence="1">
    <location>
        <begin position="165"/>
        <end position="336"/>
    </location>
</feature>
<dbReference type="InterPro" id="IPR006342">
    <property type="entry name" value="FkbM_mtfrase"/>
</dbReference>
<sequence>VSPPAIAYSVAISIQITNQWLKFERIALIIQFKLMGKCSTASFAWSLSLFLPCAGALLPDVFVSGWHVGAAASWCSLEQALLPQTGEGQGGGGLPCKMQRLVYNNNNKNILGTQGQPVNISICLHPRGEWLSDRIRRDGLWAECADLLSLWWSPLASHESHMLLDIGANIGICSFAILASDPLAKVVMFEPVAHNQVQIARSICQNPHWASRVALFLGALSAETGLSPMVGTFKSLGVSRLGSPDSWAAGAKGNTFIDFGEVQTQRLDDILKGAGHARLTKIDIEGGEYRALSGAQQLLQDAALPLIYFEYNPQLMAGHGSQPQQLLRLLQNWAYDIFWCAADFVEQKHTSCGLFDHSVPLGDLDFSVLLHCGGLRLHENFVAFRNWSRPAVAQSQILDRCADECFLPKFLTHEMCCKLRHSAGRFSYHPTWYNTCCLHAQTLCEGILE</sequence>
<protein>
    <recommendedName>
        <fullName evidence="1">Methyltransferase FkbM domain-containing protein</fullName>
    </recommendedName>
</protein>
<comment type="caution">
    <text evidence="2">The sequence shown here is derived from an EMBL/GenBank/DDBJ whole genome shotgun (WGS) entry which is preliminary data.</text>
</comment>
<dbReference type="Proteomes" id="UP000654075">
    <property type="component" value="Unassembled WGS sequence"/>
</dbReference>
<evidence type="ECO:0000313" key="3">
    <source>
        <dbReference type="Proteomes" id="UP000654075"/>
    </source>
</evidence>
<reference evidence="2" key="1">
    <citation type="submission" date="2021-02" db="EMBL/GenBank/DDBJ databases">
        <authorList>
            <person name="Dougan E. K."/>
            <person name="Rhodes N."/>
            <person name="Thang M."/>
            <person name="Chan C."/>
        </authorList>
    </citation>
    <scope>NUCLEOTIDE SEQUENCE</scope>
</reference>